<proteinExistence type="predicted"/>
<name>A0A7J6DKY4_CANSA</name>
<evidence type="ECO:0000313" key="3">
    <source>
        <dbReference type="Proteomes" id="UP000583929"/>
    </source>
</evidence>
<dbReference type="AlphaFoldDB" id="A0A7J6DKY4"/>
<sequence>MWKSLAVTNGASVGESEIAEGEPEGESEIDDGDEAGTSAATGEGDGGDVTSVDGVGAVAGVVAVTDGAGAAVVVGD</sequence>
<evidence type="ECO:0000313" key="2">
    <source>
        <dbReference type="EMBL" id="KAF4346586.1"/>
    </source>
</evidence>
<dbReference type="Proteomes" id="UP000583929">
    <property type="component" value="Unassembled WGS sequence"/>
</dbReference>
<feature type="compositionally biased region" description="Polar residues" evidence="1">
    <location>
        <begin position="1"/>
        <end position="11"/>
    </location>
</feature>
<accession>A0A7J6DKY4</accession>
<dbReference type="EMBL" id="JAATIQ010000963">
    <property type="protein sequence ID" value="KAF4346586.1"/>
    <property type="molecule type" value="Genomic_DNA"/>
</dbReference>
<protein>
    <submittedName>
        <fullName evidence="2">Uncharacterized protein</fullName>
    </submittedName>
</protein>
<evidence type="ECO:0000256" key="1">
    <source>
        <dbReference type="SAM" id="MobiDB-lite"/>
    </source>
</evidence>
<comment type="caution">
    <text evidence="2">The sequence shown here is derived from an EMBL/GenBank/DDBJ whole genome shotgun (WGS) entry which is preliminary data.</text>
</comment>
<feature type="region of interest" description="Disordered" evidence="1">
    <location>
        <begin position="1"/>
        <end position="53"/>
    </location>
</feature>
<keyword evidence="3" id="KW-1185">Reference proteome</keyword>
<reference evidence="2 3" key="1">
    <citation type="journal article" date="2020" name="bioRxiv">
        <title>Sequence and annotation of 42 cannabis genomes reveals extensive copy number variation in cannabinoid synthesis and pathogen resistance genes.</title>
        <authorList>
            <person name="Mckernan K.J."/>
            <person name="Helbert Y."/>
            <person name="Kane L.T."/>
            <person name="Ebling H."/>
            <person name="Zhang L."/>
            <person name="Liu B."/>
            <person name="Eaton Z."/>
            <person name="Mclaughlin S."/>
            <person name="Kingan S."/>
            <person name="Baybayan P."/>
            <person name="Concepcion G."/>
            <person name="Jordan M."/>
            <person name="Riva A."/>
            <person name="Barbazuk W."/>
            <person name="Harkins T."/>
        </authorList>
    </citation>
    <scope>NUCLEOTIDE SEQUENCE [LARGE SCALE GENOMIC DNA]</scope>
    <source>
        <strain evidence="3">cv. Jamaican Lion 4</strain>
        <tissue evidence="2">Leaf</tissue>
    </source>
</reference>
<gene>
    <name evidence="2" type="ORF">G4B88_022253</name>
</gene>
<organism evidence="2 3">
    <name type="scientific">Cannabis sativa</name>
    <name type="common">Hemp</name>
    <name type="synonym">Marijuana</name>
    <dbReference type="NCBI Taxonomy" id="3483"/>
    <lineage>
        <taxon>Eukaryota</taxon>
        <taxon>Viridiplantae</taxon>
        <taxon>Streptophyta</taxon>
        <taxon>Embryophyta</taxon>
        <taxon>Tracheophyta</taxon>
        <taxon>Spermatophyta</taxon>
        <taxon>Magnoliopsida</taxon>
        <taxon>eudicotyledons</taxon>
        <taxon>Gunneridae</taxon>
        <taxon>Pentapetalae</taxon>
        <taxon>rosids</taxon>
        <taxon>fabids</taxon>
        <taxon>Rosales</taxon>
        <taxon>Cannabaceae</taxon>
        <taxon>Cannabis</taxon>
    </lineage>
</organism>
<feature type="compositionally biased region" description="Acidic residues" evidence="1">
    <location>
        <begin position="17"/>
        <end position="34"/>
    </location>
</feature>